<evidence type="ECO:0000313" key="5">
    <source>
        <dbReference type="Proteomes" id="UP001634394"/>
    </source>
</evidence>
<evidence type="ECO:0000313" key="4">
    <source>
        <dbReference type="EMBL" id="KAL3873028.1"/>
    </source>
</evidence>
<dbReference type="PROSITE" id="PS51420">
    <property type="entry name" value="RHO"/>
    <property type="match status" value="1"/>
</dbReference>
<dbReference type="EMBL" id="JBJQND010000006">
    <property type="protein sequence ID" value="KAL3873028.1"/>
    <property type="molecule type" value="Genomic_DNA"/>
</dbReference>
<dbReference type="FunFam" id="3.40.50.300:FF:001179">
    <property type="entry name" value="Rho family GTPase"/>
    <property type="match status" value="1"/>
</dbReference>
<evidence type="ECO:0000256" key="2">
    <source>
        <dbReference type="ARBA" id="ARBA00022741"/>
    </source>
</evidence>
<dbReference type="NCBIfam" id="TIGR00231">
    <property type="entry name" value="small_GTP"/>
    <property type="match status" value="1"/>
</dbReference>
<dbReference type="PROSITE" id="PS51419">
    <property type="entry name" value="RAB"/>
    <property type="match status" value="1"/>
</dbReference>
<proteinExistence type="inferred from homology"/>
<reference evidence="4 5" key="1">
    <citation type="submission" date="2024-11" db="EMBL/GenBank/DDBJ databases">
        <title>Chromosome-level genome assembly of the freshwater bivalve Anodonta woodiana.</title>
        <authorList>
            <person name="Chen X."/>
        </authorList>
    </citation>
    <scope>NUCLEOTIDE SEQUENCE [LARGE SCALE GENOMIC DNA]</scope>
    <source>
        <strain evidence="4">MN2024</strain>
        <tissue evidence="4">Gills</tissue>
    </source>
</reference>
<keyword evidence="2" id="KW-0547">Nucleotide-binding</keyword>
<dbReference type="Pfam" id="PF00071">
    <property type="entry name" value="Ras"/>
    <property type="match status" value="1"/>
</dbReference>
<name>A0ABD3WJY8_SINWO</name>
<comment type="similarity">
    <text evidence="1">Belongs to the small GTPase superfamily. Rho family.</text>
</comment>
<dbReference type="SMART" id="SM00174">
    <property type="entry name" value="RHO"/>
    <property type="match status" value="1"/>
</dbReference>
<keyword evidence="3" id="KW-0342">GTP-binding</keyword>
<dbReference type="InterPro" id="IPR005225">
    <property type="entry name" value="Small_GTP-bd"/>
</dbReference>
<dbReference type="Gene3D" id="3.40.50.300">
    <property type="entry name" value="P-loop containing nucleotide triphosphate hydrolases"/>
    <property type="match status" value="1"/>
</dbReference>
<sequence>MVKTMISKLSTSVVKCVVVGDGGVGKTSLLLSYTTGGIMTDYVPTCFDTYHVAMHVMDEDYTLCAIDTAGQETYDRLRTLCYYDTDVFIVCFSVEDPDSYDNVQSKWVPEIKTFRPHTPFVLVGTQTDLRGSLVDLTNVCITPAQGKKLAKKLGAVDFVECSALEGVGLDAVFRKTIMATLAPKKKRKFWESFRSVFRKKSVV</sequence>
<protein>
    <submittedName>
        <fullName evidence="4">Uncharacterized protein</fullName>
    </submittedName>
</protein>
<dbReference type="SUPFAM" id="SSF52540">
    <property type="entry name" value="P-loop containing nucleoside triphosphate hydrolases"/>
    <property type="match status" value="1"/>
</dbReference>
<dbReference type="InterPro" id="IPR001806">
    <property type="entry name" value="Small_GTPase"/>
</dbReference>
<evidence type="ECO:0000256" key="3">
    <source>
        <dbReference type="ARBA" id="ARBA00023134"/>
    </source>
</evidence>
<keyword evidence="5" id="KW-1185">Reference proteome</keyword>
<dbReference type="GO" id="GO:0005525">
    <property type="term" value="F:GTP binding"/>
    <property type="evidence" value="ECO:0007669"/>
    <property type="project" value="UniProtKB-KW"/>
</dbReference>
<organism evidence="4 5">
    <name type="scientific">Sinanodonta woodiana</name>
    <name type="common">Chinese pond mussel</name>
    <name type="synonym">Anodonta woodiana</name>
    <dbReference type="NCBI Taxonomy" id="1069815"/>
    <lineage>
        <taxon>Eukaryota</taxon>
        <taxon>Metazoa</taxon>
        <taxon>Spiralia</taxon>
        <taxon>Lophotrochozoa</taxon>
        <taxon>Mollusca</taxon>
        <taxon>Bivalvia</taxon>
        <taxon>Autobranchia</taxon>
        <taxon>Heteroconchia</taxon>
        <taxon>Palaeoheterodonta</taxon>
        <taxon>Unionida</taxon>
        <taxon>Unionoidea</taxon>
        <taxon>Unionidae</taxon>
        <taxon>Unioninae</taxon>
        <taxon>Sinanodonta</taxon>
    </lineage>
</organism>
<evidence type="ECO:0000256" key="1">
    <source>
        <dbReference type="ARBA" id="ARBA00010142"/>
    </source>
</evidence>
<dbReference type="PROSITE" id="PS51421">
    <property type="entry name" value="RAS"/>
    <property type="match status" value="1"/>
</dbReference>
<dbReference type="PRINTS" id="PR00449">
    <property type="entry name" value="RASTRNSFRMNG"/>
</dbReference>
<dbReference type="PANTHER" id="PTHR24072">
    <property type="entry name" value="RHO FAMILY GTPASE"/>
    <property type="match status" value="1"/>
</dbReference>
<gene>
    <name evidence="4" type="ORF">ACJMK2_036190</name>
</gene>
<dbReference type="AlphaFoldDB" id="A0ABD3WJY8"/>
<accession>A0ABD3WJY8</accession>
<dbReference type="SMART" id="SM00175">
    <property type="entry name" value="RAB"/>
    <property type="match status" value="1"/>
</dbReference>
<dbReference type="InterPro" id="IPR027417">
    <property type="entry name" value="P-loop_NTPase"/>
</dbReference>
<comment type="caution">
    <text evidence="4">The sequence shown here is derived from an EMBL/GenBank/DDBJ whole genome shotgun (WGS) entry which is preliminary data.</text>
</comment>
<dbReference type="SMART" id="SM00173">
    <property type="entry name" value="RAS"/>
    <property type="match status" value="1"/>
</dbReference>
<dbReference type="InterPro" id="IPR003578">
    <property type="entry name" value="Small_GTPase_Rho"/>
</dbReference>
<dbReference type="Proteomes" id="UP001634394">
    <property type="component" value="Unassembled WGS sequence"/>
</dbReference>
<dbReference type="CDD" id="cd00157">
    <property type="entry name" value="Rho"/>
    <property type="match status" value="1"/>
</dbReference>